<evidence type="ECO:0000313" key="1">
    <source>
        <dbReference type="EMBL" id="KAH7994997.1"/>
    </source>
</evidence>
<reference evidence="1" key="1">
    <citation type="submission" date="2021-08" db="EMBL/GenBank/DDBJ databases">
        <title>The first chromosome-level gecko genome reveals the dynamic sex chromosomes of Neotropical dwarf geckos (Sphaerodactylidae: Sphaerodactylus).</title>
        <authorList>
            <person name="Pinto B.J."/>
            <person name="Keating S.E."/>
            <person name="Gamble T."/>
        </authorList>
    </citation>
    <scope>NUCLEOTIDE SEQUENCE</scope>
    <source>
        <strain evidence="1">TG3544</strain>
    </source>
</reference>
<dbReference type="Proteomes" id="UP000827872">
    <property type="component" value="Linkage Group LG07"/>
</dbReference>
<dbReference type="EMBL" id="CM037620">
    <property type="protein sequence ID" value="KAH7994997.1"/>
    <property type="molecule type" value="Genomic_DNA"/>
</dbReference>
<name>A0ACB8EQP2_9SAUR</name>
<comment type="caution">
    <text evidence="1">The sequence shown here is derived from an EMBL/GenBank/DDBJ whole genome shotgun (WGS) entry which is preliminary data.</text>
</comment>
<keyword evidence="2" id="KW-1185">Reference proteome</keyword>
<sequence length="235" mass="25972">MAQSGFEENFLLEEEPGNVGAPDESHLMVYAGSSLAGAVKAQVSPLVAISCIAEKGMKLHAEGRKMAASSELGQRGAGSLGTIPAVLWEEGRGRHSSKGPIVTKTARKKARFSPLRMDSFSDDSDPESTEEGEFQDEELEDIQVVEKSLRFFKQVDFQHLLSRSLSALHLRLPVNEAQQGDTELLSTDVGDQEFFPQDTPKEKGFPFPEYFESQLKAEWAKPTVNRQVPCFLKKL</sequence>
<evidence type="ECO:0000313" key="2">
    <source>
        <dbReference type="Proteomes" id="UP000827872"/>
    </source>
</evidence>
<proteinExistence type="predicted"/>
<organism evidence="1 2">
    <name type="scientific">Sphaerodactylus townsendi</name>
    <dbReference type="NCBI Taxonomy" id="933632"/>
    <lineage>
        <taxon>Eukaryota</taxon>
        <taxon>Metazoa</taxon>
        <taxon>Chordata</taxon>
        <taxon>Craniata</taxon>
        <taxon>Vertebrata</taxon>
        <taxon>Euteleostomi</taxon>
        <taxon>Lepidosauria</taxon>
        <taxon>Squamata</taxon>
        <taxon>Bifurcata</taxon>
        <taxon>Gekkota</taxon>
        <taxon>Sphaerodactylidae</taxon>
        <taxon>Sphaerodactylus</taxon>
    </lineage>
</organism>
<protein>
    <submittedName>
        <fullName evidence="1">Uncharacterized protein</fullName>
    </submittedName>
</protein>
<accession>A0ACB8EQP2</accession>
<gene>
    <name evidence="1" type="ORF">K3G42_019807</name>
</gene>